<evidence type="ECO:0000256" key="1">
    <source>
        <dbReference type="ARBA" id="ARBA00004123"/>
    </source>
</evidence>
<dbReference type="WBParaSite" id="SSTP_0000896700.1">
    <property type="protein sequence ID" value="SSTP_0000896700.1"/>
    <property type="gene ID" value="SSTP_0000896700"/>
</dbReference>
<dbReference type="PROSITE" id="PS51057">
    <property type="entry name" value="PAIRED_2"/>
    <property type="match status" value="1"/>
</dbReference>
<keyword evidence="10" id="KW-1185">Reference proteome</keyword>
<evidence type="ECO:0000256" key="3">
    <source>
        <dbReference type="ARBA" id="ARBA00022724"/>
    </source>
</evidence>
<dbReference type="AlphaFoldDB" id="A0A0K0EHL2"/>
<protein>
    <submittedName>
        <fullName evidence="11 12">Paired domain-containing protein</fullName>
    </submittedName>
</protein>
<keyword evidence="2" id="KW-0217">Developmental protein</keyword>
<dbReference type="SMART" id="SM00351">
    <property type="entry name" value="PAX"/>
    <property type="match status" value="1"/>
</dbReference>
<dbReference type="InterPro" id="IPR009057">
    <property type="entry name" value="Homeodomain-like_sf"/>
</dbReference>
<dbReference type="PANTHER" id="PTHR45636:SF42">
    <property type="entry name" value="PROTEIN CBR-NPAX-1"/>
    <property type="match status" value="1"/>
</dbReference>
<dbReference type="GO" id="GO:0005634">
    <property type="term" value="C:nucleus"/>
    <property type="evidence" value="ECO:0007669"/>
    <property type="project" value="UniProtKB-SubCell"/>
</dbReference>
<evidence type="ECO:0000256" key="6">
    <source>
        <dbReference type="ARBA" id="ARBA00023163"/>
    </source>
</evidence>
<dbReference type="WBParaSite" id="TCONS_00000856.p1">
    <property type="protein sequence ID" value="TCONS_00000856.p1"/>
    <property type="gene ID" value="XLOC_000818"/>
</dbReference>
<evidence type="ECO:0000256" key="2">
    <source>
        <dbReference type="ARBA" id="ARBA00022473"/>
    </source>
</evidence>
<evidence type="ECO:0000313" key="11">
    <source>
        <dbReference type="WBParaSite" id="SSTP_0000896700.1"/>
    </source>
</evidence>
<evidence type="ECO:0000313" key="10">
    <source>
        <dbReference type="Proteomes" id="UP000035681"/>
    </source>
</evidence>
<keyword evidence="4" id="KW-0805">Transcription regulation</keyword>
<dbReference type="PRINTS" id="PR00027">
    <property type="entry name" value="PAIREDBOX"/>
</dbReference>
<keyword evidence="3" id="KW-0563">Paired box</keyword>
<dbReference type="GO" id="GO:0000978">
    <property type="term" value="F:RNA polymerase II cis-regulatory region sequence-specific DNA binding"/>
    <property type="evidence" value="ECO:0007669"/>
    <property type="project" value="TreeGrafter"/>
</dbReference>
<keyword evidence="6" id="KW-0804">Transcription</keyword>
<dbReference type="STRING" id="6248.A0A0K0EHL2"/>
<dbReference type="Gene3D" id="1.10.10.10">
    <property type="entry name" value="Winged helix-like DNA-binding domain superfamily/Winged helix DNA-binding domain"/>
    <property type="match status" value="1"/>
</dbReference>
<dbReference type="Proteomes" id="UP000035681">
    <property type="component" value="Unplaced"/>
</dbReference>
<accession>A0A0K0EHL2</accession>
<keyword evidence="7" id="KW-0539">Nucleus</keyword>
<dbReference type="GO" id="GO:0000981">
    <property type="term" value="F:DNA-binding transcription factor activity, RNA polymerase II-specific"/>
    <property type="evidence" value="ECO:0007669"/>
    <property type="project" value="TreeGrafter"/>
</dbReference>
<reference evidence="11" key="1">
    <citation type="submission" date="2015-08" db="UniProtKB">
        <authorList>
            <consortium name="WormBaseParasite"/>
        </authorList>
    </citation>
    <scope>IDENTIFICATION</scope>
</reference>
<evidence type="ECO:0000256" key="8">
    <source>
        <dbReference type="SAM" id="MobiDB-lite"/>
    </source>
</evidence>
<dbReference type="InterPro" id="IPR043565">
    <property type="entry name" value="PAX_fam"/>
</dbReference>
<dbReference type="Pfam" id="PF00292">
    <property type="entry name" value="PAX"/>
    <property type="match status" value="1"/>
</dbReference>
<name>A0A0K0EHL2_STRER</name>
<keyword evidence="5" id="KW-0238">DNA-binding</keyword>
<evidence type="ECO:0000256" key="4">
    <source>
        <dbReference type="ARBA" id="ARBA00023015"/>
    </source>
</evidence>
<proteinExistence type="predicted"/>
<comment type="subcellular location">
    <subcellularLocation>
        <location evidence="1">Nucleus</location>
    </subcellularLocation>
</comment>
<dbReference type="InterPro" id="IPR036388">
    <property type="entry name" value="WH-like_DNA-bd_sf"/>
</dbReference>
<evidence type="ECO:0000256" key="7">
    <source>
        <dbReference type="ARBA" id="ARBA00023242"/>
    </source>
</evidence>
<dbReference type="SUPFAM" id="SSF46689">
    <property type="entry name" value="Homeodomain-like"/>
    <property type="match status" value="1"/>
</dbReference>
<dbReference type="PANTHER" id="PTHR45636">
    <property type="entry name" value="PAIRED BOX PROTEIN PAX-6-RELATED-RELATED"/>
    <property type="match status" value="1"/>
</dbReference>
<evidence type="ECO:0000256" key="5">
    <source>
        <dbReference type="ARBA" id="ARBA00023125"/>
    </source>
</evidence>
<evidence type="ECO:0000313" key="12">
    <source>
        <dbReference type="WBParaSite" id="TCONS_00000856.p1"/>
    </source>
</evidence>
<feature type="region of interest" description="Disordered" evidence="8">
    <location>
        <begin position="242"/>
        <end position="271"/>
    </location>
</feature>
<organism evidence="11">
    <name type="scientific">Strongyloides stercoralis</name>
    <name type="common">Threadworm</name>
    <dbReference type="NCBI Taxonomy" id="6248"/>
    <lineage>
        <taxon>Eukaryota</taxon>
        <taxon>Metazoa</taxon>
        <taxon>Ecdysozoa</taxon>
        <taxon>Nematoda</taxon>
        <taxon>Chromadorea</taxon>
        <taxon>Rhabditida</taxon>
        <taxon>Tylenchina</taxon>
        <taxon>Panagrolaimomorpha</taxon>
        <taxon>Strongyloidoidea</taxon>
        <taxon>Strongyloididae</taxon>
        <taxon>Strongyloides</taxon>
    </lineage>
</organism>
<feature type="domain" description="Paired" evidence="9">
    <location>
        <begin position="133"/>
        <end position="271"/>
    </location>
</feature>
<dbReference type="InterPro" id="IPR001523">
    <property type="entry name" value="Paired_dom"/>
</dbReference>
<sequence length="271" mass="30924">MNIIGSENLYTIYDNNEISQDLKLRNVIFTEQLQWYYQQQERLKLFNNTNIMPSAFKPVDCGTLALSLQLSTTSLLNNMPSPFIFSINTNNNNNNNNSDIIFDNCIINKNQQSTEDNYYLFSNNTNNSVASYYQVTRNRHGRPYNPGRPLEMVDRQKILTLFQQGYKVSHIAKIIGVTHSCVSKIMTRYKKTGSINPRSSQIKKYHGINEHSSLVLSTPRILNSPSGSSSYSQVSSCSSITSSEVDNNSNYDSLPKPVPTKNTYHIDRFMQ</sequence>
<evidence type="ECO:0000259" key="9">
    <source>
        <dbReference type="PROSITE" id="PS51057"/>
    </source>
</evidence>